<dbReference type="SUPFAM" id="SSF81606">
    <property type="entry name" value="PP2C-like"/>
    <property type="match status" value="1"/>
</dbReference>
<keyword evidence="2" id="KW-1185">Reference proteome</keyword>
<protein>
    <submittedName>
        <fullName evidence="1">Protein phosphatase 2C domain-containing protein</fullName>
    </submittedName>
</protein>
<dbReference type="Gene3D" id="3.60.40.10">
    <property type="entry name" value="PPM-type phosphatase domain"/>
    <property type="match status" value="1"/>
</dbReference>
<accession>A0A2W1NC29</accession>
<dbReference type="InterPro" id="IPR036457">
    <property type="entry name" value="PPM-type-like_dom_sf"/>
</dbReference>
<dbReference type="Proteomes" id="UP000214746">
    <property type="component" value="Unassembled WGS sequence"/>
</dbReference>
<reference evidence="1" key="1">
    <citation type="submission" date="2018-06" db="EMBL/GenBank/DDBJ databases">
        <title>Paenibacillus xerothermodurans sp. nov. an extremely dry heat resistant spore forming bacterium isolated from the soil of Cape Canaveral, Florida.</title>
        <authorList>
            <person name="Seuylemezian A."/>
            <person name="Kaur N."/>
            <person name="Patil P."/>
            <person name="Patil P."/>
            <person name="Mayilraj S."/>
            <person name="Vaishampayan P."/>
        </authorList>
    </citation>
    <scope>NUCLEOTIDE SEQUENCE [LARGE SCALE GENOMIC DNA]</scope>
    <source>
        <strain evidence="1">ATCC 27380</strain>
    </source>
</reference>
<dbReference type="AlphaFoldDB" id="A0A2W1NC29"/>
<sequence>MKSNSVTNLNWIGSERAYLNLPSVEKLQHMTIGRYGGNTESGAHKNEDGLLVWQSISWEFVTLIDSHSSCDSTELIIATLKENENAIKEILDSKIDVLFDQIEKLLLQVFKSDRFKDKCRVLQGEASCLICIRKENVLWWFSVGDCQLFLIHDDLEKWGQVSLNQRNYYEWIGKVNTFEQAVPSYSLGRRELRRGINYILLITDGYLEAKEAAISIPDLCRSERLVVSFLNILHCQQTVDSTTLVLWAVQNELDAAIPFRLII</sequence>
<dbReference type="EMBL" id="NHRJ02000001">
    <property type="protein sequence ID" value="PZE22239.1"/>
    <property type="molecule type" value="Genomic_DNA"/>
</dbReference>
<gene>
    <name evidence="1" type="ORF">CBW46_000070</name>
</gene>
<evidence type="ECO:0000313" key="2">
    <source>
        <dbReference type="Proteomes" id="UP000214746"/>
    </source>
</evidence>
<name>A0A2W1NC29_PAEXE</name>
<proteinExistence type="predicted"/>
<dbReference type="RefSeq" id="WP_089198010.1">
    <property type="nucleotide sequence ID" value="NZ_NHRJ02000001.1"/>
</dbReference>
<comment type="caution">
    <text evidence="1">The sequence shown here is derived from an EMBL/GenBank/DDBJ whole genome shotgun (WGS) entry which is preliminary data.</text>
</comment>
<dbReference type="OrthoDB" id="7944398at2"/>
<evidence type="ECO:0000313" key="1">
    <source>
        <dbReference type="EMBL" id="PZE22239.1"/>
    </source>
</evidence>
<organism evidence="1 2">
    <name type="scientific">Paenibacillus xerothermodurans</name>
    <dbReference type="NCBI Taxonomy" id="1977292"/>
    <lineage>
        <taxon>Bacteria</taxon>
        <taxon>Bacillati</taxon>
        <taxon>Bacillota</taxon>
        <taxon>Bacilli</taxon>
        <taxon>Bacillales</taxon>
        <taxon>Paenibacillaceae</taxon>
        <taxon>Paenibacillus</taxon>
    </lineage>
</organism>